<protein>
    <submittedName>
        <fullName evidence="2">Uncharacterized protein</fullName>
    </submittedName>
</protein>
<dbReference type="Proteomes" id="UP000092666">
    <property type="component" value="Unassembled WGS sequence"/>
</dbReference>
<keyword evidence="3" id="KW-1185">Reference proteome</keyword>
<accession>A0A1B9GQS3</accession>
<reference evidence="2 3" key="1">
    <citation type="submission" date="2013-07" db="EMBL/GenBank/DDBJ databases">
        <title>The Genome Sequence of Cryptococcus heveanensis BCC8398.</title>
        <authorList>
            <consortium name="The Broad Institute Genome Sequencing Platform"/>
            <person name="Cuomo C."/>
            <person name="Litvintseva A."/>
            <person name="Chen Y."/>
            <person name="Heitman J."/>
            <person name="Sun S."/>
            <person name="Springer D."/>
            <person name="Dromer F."/>
            <person name="Young S.K."/>
            <person name="Zeng Q."/>
            <person name="Gargeya S."/>
            <person name="Fitzgerald M."/>
            <person name="Abouelleil A."/>
            <person name="Alvarado L."/>
            <person name="Berlin A.M."/>
            <person name="Chapman S.B."/>
            <person name="Dewar J."/>
            <person name="Goldberg J."/>
            <person name="Griggs A."/>
            <person name="Gujja S."/>
            <person name="Hansen M."/>
            <person name="Howarth C."/>
            <person name="Imamovic A."/>
            <person name="Larimer J."/>
            <person name="McCowan C."/>
            <person name="Murphy C."/>
            <person name="Pearson M."/>
            <person name="Priest M."/>
            <person name="Roberts A."/>
            <person name="Saif S."/>
            <person name="Shea T."/>
            <person name="Sykes S."/>
            <person name="Wortman J."/>
            <person name="Nusbaum C."/>
            <person name="Birren B."/>
        </authorList>
    </citation>
    <scope>NUCLEOTIDE SEQUENCE [LARGE SCALE GENOMIC DNA]</scope>
    <source>
        <strain evidence="2 3">BCC8398</strain>
    </source>
</reference>
<reference evidence="3" key="2">
    <citation type="submission" date="2013-12" db="EMBL/GenBank/DDBJ databases">
        <title>Evolution of pathogenesis and genome organization in the Tremellales.</title>
        <authorList>
            <person name="Cuomo C."/>
            <person name="Litvintseva A."/>
            <person name="Heitman J."/>
            <person name="Chen Y."/>
            <person name="Sun S."/>
            <person name="Springer D."/>
            <person name="Dromer F."/>
            <person name="Young S."/>
            <person name="Zeng Q."/>
            <person name="Chapman S."/>
            <person name="Gujja S."/>
            <person name="Saif S."/>
            <person name="Birren B."/>
        </authorList>
    </citation>
    <scope>NUCLEOTIDE SEQUENCE [LARGE SCALE GENOMIC DNA]</scope>
    <source>
        <strain evidence="3">BCC8398</strain>
    </source>
</reference>
<evidence type="ECO:0000313" key="2">
    <source>
        <dbReference type="EMBL" id="OCF33205.1"/>
    </source>
</evidence>
<proteinExistence type="predicted"/>
<feature type="region of interest" description="Disordered" evidence="1">
    <location>
        <begin position="1"/>
        <end position="25"/>
    </location>
</feature>
<feature type="compositionally biased region" description="Low complexity" evidence="1">
    <location>
        <begin position="7"/>
        <end position="23"/>
    </location>
</feature>
<gene>
    <name evidence="2" type="ORF">I316_05250</name>
</gene>
<dbReference type="AlphaFoldDB" id="A0A1B9GQS3"/>
<evidence type="ECO:0000256" key="1">
    <source>
        <dbReference type="SAM" id="MobiDB-lite"/>
    </source>
</evidence>
<dbReference type="EMBL" id="KV700127">
    <property type="protein sequence ID" value="OCF33205.1"/>
    <property type="molecule type" value="Genomic_DNA"/>
</dbReference>
<sequence>MTHNIPSSKQTSRSSSSATRYRSPIGTEGGLGVTLNLYAIPKDASEIHGQAGTVMSTADDSASGCAHIQIGDQARQKLRSAVQPLLQKGVDSFEAPTGELMGSEVVFDAPPRRGPLETTLWGIHAPIGPPSWNHSHPSTTATAGSGQCDHILRGRCTSSHGSVIDAGGSIEGSENNVLRDSLSQYTSSDDASRSVWETLSATTKALYSQTLRSTTSQTYLPLDRLLTLQQGRPSPTTRQNLPMHLVMAPAVF</sequence>
<evidence type="ECO:0000313" key="3">
    <source>
        <dbReference type="Proteomes" id="UP000092666"/>
    </source>
</evidence>
<name>A0A1B9GQS3_9TREE</name>
<organism evidence="2 3">
    <name type="scientific">Kwoniella heveanensis BCC8398</name>
    <dbReference type="NCBI Taxonomy" id="1296120"/>
    <lineage>
        <taxon>Eukaryota</taxon>
        <taxon>Fungi</taxon>
        <taxon>Dikarya</taxon>
        <taxon>Basidiomycota</taxon>
        <taxon>Agaricomycotina</taxon>
        <taxon>Tremellomycetes</taxon>
        <taxon>Tremellales</taxon>
        <taxon>Cryptococcaceae</taxon>
        <taxon>Kwoniella</taxon>
    </lineage>
</organism>